<evidence type="ECO:0000259" key="8">
    <source>
        <dbReference type="SMART" id="SM01036"/>
    </source>
</evidence>
<dbReference type="Gene3D" id="1.25.10.10">
    <property type="entry name" value="Leucine-rich Repeat Variant"/>
    <property type="match status" value="2"/>
</dbReference>
<dbReference type="GO" id="GO:0030686">
    <property type="term" value="C:90S preribosome"/>
    <property type="evidence" value="ECO:0007669"/>
    <property type="project" value="TreeGrafter"/>
</dbReference>
<dbReference type="Pfam" id="PF12397">
    <property type="entry name" value="U3snoRNP10"/>
    <property type="match status" value="1"/>
</dbReference>
<evidence type="ECO:0000256" key="4">
    <source>
        <dbReference type="ARBA" id="ARBA00022552"/>
    </source>
</evidence>
<dbReference type="Pfam" id="PF08146">
    <property type="entry name" value="BP28CT"/>
    <property type="match status" value="1"/>
</dbReference>
<name>A0A7M5X6B0_9CNID</name>
<dbReference type="RefSeq" id="XP_066910584.1">
    <property type="nucleotide sequence ID" value="XM_067054483.1"/>
</dbReference>
<proteinExistence type="inferred from homology"/>
<dbReference type="PANTHER" id="PTHR13457">
    <property type="entry name" value="BAP28"/>
    <property type="match status" value="1"/>
</dbReference>
<evidence type="ECO:0000256" key="3">
    <source>
        <dbReference type="ARBA" id="ARBA00022517"/>
    </source>
</evidence>
<evidence type="ECO:0000313" key="9">
    <source>
        <dbReference type="EnsemblMetazoa" id="CLYHEMP017905.1"/>
    </source>
</evidence>
<dbReference type="SUPFAM" id="SSF48371">
    <property type="entry name" value="ARM repeat"/>
    <property type="match status" value="3"/>
</dbReference>
<dbReference type="GeneID" id="136797904"/>
<dbReference type="GO" id="GO:0034455">
    <property type="term" value="C:t-UTP complex"/>
    <property type="evidence" value="ECO:0007669"/>
    <property type="project" value="TreeGrafter"/>
</dbReference>
<dbReference type="InterPro" id="IPR022125">
    <property type="entry name" value="U3snoRNP10_N"/>
</dbReference>
<dbReference type="GO" id="GO:0000462">
    <property type="term" value="P:maturation of SSU-rRNA from tricistronic rRNA transcript (SSU-rRNA, 5.8S rRNA, LSU-rRNA)"/>
    <property type="evidence" value="ECO:0007669"/>
    <property type="project" value="TreeGrafter"/>
</dbReference>
<dbReference type="InterPro" id="IPR012954">
    <property type="entry name" value="BP28_C_dom"/>
</dbReference>
<keyword evidence="4 7" id="KW-0698">rRNA processing</keyword>
<dbReference type="GO" id="GO:0045943">
    <property type="term" value="P:positive regulation of transcription by RNA polymerase I"/>
    <property type="evidence" value="ECO:0007669"/>
    <property type="project" value="TreeGrafter"/>
</dbReference>
<organism evidence="9 10">
    <name type="scientific">Clytia hemisphaerica</name>
    <dbReference type="NCBI Taxonomy" id="252671"/>
    <lineage>
        <taxon>Eukaryota</taxon>
        <taxon>Metazoa</taxon>
        <taxon>Cnidaria</taxon>
        <taxon>Hydrozoa</taxon>
        <taxon>Hydroidolina</taxon>
        <taxon>Leptothecata</taxon>
        <taxon>Obeliida</taxon>
        <taxon>Clytiidae</taxon>
        <taxon>Clytia</taxon>
    </lineage>
</organism>
<evidence type="ECO:0000256" key="2">
    <source>
        <dbReference type="ARBA" id="ARBA00010559"/>
    </source>
</evidence>
<evidence type="ECO:0000256" key="7">
    <source>
        <dbReference type="RuleBase" id="RU367065"/>
    </source>
</evidence>
<sequence>MVIFYPKISISTLKPLNKEEIGRRTKFLGTSSILLDWEITKMTSLATQLKQLQIPGLQQTVGKVSHVSILFDKEVAATLDMESIYNIGTSGFQQIVSVDPIFQDYEDILFSQKSLHLQRTMESKDINNRIHKAVDEFLVFLSPYLQLQAAKKCLEWLIWRFQIHNFERDSLIRCILPYHETQIFSRIIQLVHMTNYGTIWEHLLPKLKQGGTINTTTLLKHCRSNLNLLSFIFDMAQQASHLLKKEPKSGLQVVFSFYSRTICGVISEEKLNIEVIERVMSMIEVGMNSNSSDFICSTYMVITMFVSNNRQLKSKAKASLMIRILKSMGIANYEYGLMCLLSITHLSSFTSLPESLYKEFLNLNPNRLVNCLSEMQQKYEIDSFLQLVLQLFCKHFNVQEPEIASSAIDMLFIHLELSAEMLHKPCQYLVDAFVKLNDDNESAAEELSRLIKIISKRFPTAFDGCIDTKFKEHEENPSAIEQLKILTRICLSEEKSKVIGNAELPLVVCLNHPEKQLRLMATKQLFEIFKSGVYSEDPSFFQEGVISRLQDDEPAVVKECLSHPKSLLKILSKDDVHIVLEKLSERADDTYNLSPLYMRVLQDVDQNSTADQKLFFMVLSQVFTSITSKKLNAVFEFFNNKEYNIDNHILKAIKTTLSSHGGVKVKDEAKLLQLNRTLMMNVAESYDLDSFKILWQFQSSLHSDHILKFISNLILLINTLSGKFGVNEAACFGLSRDVVASLDVDNFLENDPVPFMLEMFVDGIKRNRKFDVSLTSLCNAFFVKVLIQKISENKDEFDEVKQNIFKTIVPFATNKKSNALSNTCRELTKTFFQTCFQDTEQVRLFTGQLCINELFANQNISKVDLEISLSCLSIVGLLVESAENASITDLEIGLQIGLLSFPNKTVREVVCDIMAKYGEVLKSNHPWSFFTNLVVENTNEIVLDDTHAKRMFGSTLKASSTRRKSEFDMFSKKDIPKKEKRKTAASEHCISCLVKWPALVSSRVLDVIQFASLPDELLQKYQSIEELQSVPTTLKFYKQLINGILKTTSSTLSKDAINFIVRCLDTENSQLVSTIIEKLDGQTYENLEDKSKLEILKTFYKLLKKLPPIKTAEVRSALKELPMKTEHVCQFLTQFVTSVEETKKVDNDETTTTQENLKESIGDIEELLLAVSNQMVQERENDLVTSLFATLESCLLVPGSEFVKQLCLNVLTNLTQQDKLKLNFHCFKMEFLLDCLRSTEDPQTQENCLQLISATAVLFPTHILHSVMHVFSFMGGTLLKIDNEHTFNVIKKTIHTILPPILQVKEKSSRKRLSDSSIQEVVLDAIQAFVASCPHCPEHRREFILQELLKAIGIEDNLGNTMLLLIKLISSDSDGGSGGSAEGVGGDVDMKEVEGKNMYSRMTLDFCIHFFSLYDIPTQLSTVNKMIRYLSTLSIQKANTRKKGRLGAVDALFDTHNEGEKKSRLFIYTVISFIDHVLKSLSADQQLHVIVASQNFTRTFLALTEAFIHYADLLENSIKDFENNTMSRAFVKKLLAKTCHVMEMSFKLLPFITYMELLAGLMQKTQILLKTKAFELLAKVLKETEKLTEKEEEALIALTPIIHNDVTSLQKKRKVDPNMLQLQLFAMKLIVIRVSGNHPELFVSWLPITSALCAGANTNDMVSINAMLLCKELVGLLKLEVLPYLGDIVQPMLQKLSHSIENISSSKDTLLMVTCIMSLQKIFISVPKFMSPYINPIFTKISHIETLKKTLSKDTSTLDGVVEKFKTNLGEKVAPRILFPIVKEMVSMATNDSSNTNTLVTCLDIYRISLDQMTSSEINDVFKTDIVSLFQVLLQQSSNYEGEMSENMLETETIKTFCKLALRMTEKSLRHIYTQLFNWATKDNELVSRKMLVFYRLSVSMATTLQGLFLLFVHELLEKSADVLSFLSKGTAPKDMTLSRELLICVMDCFTSIFTYDTHGFMNRERFQMVAKPIVQQIETSLFEEDISSYKTFYGEHYQQCVVKLASAVNDPVCWKTLNIELLNRTKSDDVQVRLAVLNVIDKIYDSLGESYMVLIPETIPYLSEVLEDESAEVEEKCRFVIKKIEQITGESIQKYF</sequence>
<keyword evidence="5 7" id="KW-0539">Nucleus</keyword>
<evidence type="ECO:0000256" key="6">
    <source>
        <dbReference type="ARBA" id="ARBA00023274"/>
    </source>
</evidence>
<dbReference type="GO" id="GO:0032040">
    <property type="term" value="C:small-subunit processome"/>
    <property type="evidence" value="ECO:0007669"/>
    <property type="project" value="TreeGrafter"/>
</dbReference>
<dbReference type="Pfam" id="PF23243">
    <property type="entry name" value="HEAT_HEATR1"/>
    <property type="match status" value="1"/>
</dbReference>
<dbReference type="InterPro" id="IPR011989">
    <property type="entry name" value="ARM-like"/>
</dbReference>
<dbReference type="OrthoDB" id="6022262at2759"/>
<feature type="domain" description="BP28 C-terminal" evidence="8">
    <location>
        <begin position="1819"/>
        <end position="1961"/>
    </location>
</feature>
<dbReference type="PANTHER" id="PTHR13457:SF1">
    <property type="entry name" value="HEAT REPEAT-CONTAINING PROTEIN 1"/>
    <property type="match status" value="1"/>
</dbReference>
<dbReference type="GO" id="GO:0030515">
    <property type="term" value="F:snoRNA binding"/>
    <property type="evidence" value="ECO:0007669"/>
    <property type="project" value="TreeGrafter"/>
</dbReference>
<comment type="function">
    <text evidence="7">Involved in nucleolar processing of pre-18S ribosomal RNA.</text>
</comment>
<reference evidence="9" key="1">
    <citation type="submission" date="2021-01" db="UniProtKB">
        <authorList>
            <consortium name="EnsemblMetazoa"/>
        </authorList>
    </citation>
    <scope>IDENTIFICATION</scope>
</reference>
<protein>
    <recommendedName>
        <fullName evidence="7">HEAT repeat-containing protein 1</fullName>
    </recommendedName>
</protein>
<dbReference type="InterPro" id="IPR056473">
    <property type="entry name" value="HEAT_Utp10/HEAT1"/>
</dbReference>
<dbReference type="SMART" id="SM01036">
    <property type="entry name" value="BP28CT"/>
    <property type="match status" value="1"/>
</dbReference>
<dbReference type="InterPro" id="IPR016024">
    <property type="entry name" value="ARM-type_fold"/>
</dbReference>
<dbReference type="Proteomes" id="UP000594262">
    <property type="component" value="Unplaced"/>
</dbReference>
<accession>A0A7M5X6B0</accession>
<keyword evidence="10" id="KW-1185">Reference proteome</keyword>
<evidence type="ECO:0000256" key="5">
    <source>
        <dbReference type="ARBA" id="ARBA00023242"/>
    </source>
</evidence>
<comment type="similarity">
    <text evidence="2 7">Belongs to the HEATR1/UTP10 family.</text>
</comment>
<evidence type="ECO:0000313" key="10">
    <source>
        <dbReference type="Proteomes" id="UP000594262"/>
    </source>
</evidence>
<keyword evidence="6 7" id="KW-0687">Ribonucleoprotein</keyword>
<comment type="subcellular location">
    <subcellularLocation>
        <location evidence="1 7">Nucleus</location>
        <location evidence="1 7">Nucleolus</location>
    </subcellularLocation>
</comment>
<keyword evidence="3 7" id="KW-0690">Ribosome biogenesis</keyword>
<evidence type="ECO:0000256" key="1">
    <source>
        <dbReference type="ARBA" id="ARBA00004604"/>
    </source>
</evidence>
<dbReference type="EnsemblMetazoa" id="CLYHEMT017905.1">
    <property type="protein sequence ID" value="CLYHEMP017905.1"/>
    <property type="gene ID" value="CLYHEMG017905"/>
</dbReference>
<dbReference type="InterPro" id="IPR040191">
    <property type="entry name" value="UTP10"/>
</dbReference>